<dbReference type="GO" id="GO:0106274">
    <property type="term" value="F:NAD+-protein-arginine ADP-ribosyltransferase activity"/>
    <property type="evidence" value="ECO:0007669"/>
    <property type="project" value="UniProtKB-EC"/>
</dbReference>
<keyword evidence="4" id="KW-0800">Toxin</keyword>
<evidence type="ECO:0000256" key="9">
    <source>
        <dbReference type="ARBA" id="ARBA00047597"/>
    </source>
</evidence>
<dbReference type="InterPro" id="IPR037197">
    <property type="entry name" value="WWE_dom_sf"/>
</dbReference>
<keyword evidence="5 10" id="KW-0328">Glycosyltransferase</keyword>
<keyword evidence="8" id="KW-0843">Virulence</keyword>
<protein>
    <recommendedName>
        <fullName evidence="10">NAD(P)(+)--arginine ADP-ribosyltransferase</fullName>
        <ecNumber evidence="10">2.4.2.31</ecNumber>
    </recommendedName>
    <alternativeName>
        <fullName evidence="10">Mono(ADP-ribosyl)transferase</fullName>
    </alternativeName>
</protein>
<evidence type="ECO:0000313" key="12">
    <source>
        <dbReference type="EMBL" id="CAF1181426.1"/>
    </source>
</evidence>
<dbReference type="InterPro" id="IPR050999">
    <property type="entry name" value="ADP-ribosyltransferase_ARG"/>
</dbReference>
<comment type="catalytic activity">
    <reaction evidence="9 10">
        <text>L-arginyl-[protein] + NAD(+) = N(omega)-(ADP-D-ribosyl)-L-arginyl-[protein] + nicotinamide + H(+)</text>
        <dbReference type="Rhea" id="RHEA:19149"/>
        <dbReference type="Rhea" id="RHEA-COMP:10532"/>
        <dbReference type="Rhea" id="RHEA-COMP:15087"/>
        <dbReference type="ChEBI" id="CHEBI:15378"/>
        <dbReference type="ChEBI" id="CHEBI:17154"/>
        <dbReference type="ChEBI" id="CHEBI:29965"/>
        <dbReference type="ChEBI" id="CHEBI:57540"/>
        <dbReference type="ChEBI" id="CHEBI:142554"/>
        <dbReference type="EC" id="2.4.2.31"/>
    </reaction>
</comment>
<organism evidence="13 16">
    <name type="scientific">Didymodactylos carnosus</name>
    <dbReference type="NCBI Taxonomy" id="1234261"/>
    <lineage>
        <taxon>Eukaryota</taxon>
        <taxon>Metazoa</taxon>
        <taxon>Spiralia</taxon>
        <taxon>Gnathifera</taxon>
        <taxon>Rotifera</taxon>
        <taxon>Eurotatoria</taxon>
        <taxon>Bdelloidea</taxon>
        <taxon>Philodinida</taxon>
        <taxon>Philodinidae</taxon>
        <taxon>Didymodactylos</taxon>
    </lineage>
</organism>
<dbReference type="Proteomes" id="UP000681722">
    <property type="component" value="Unassembled WGS sequence"/>
</dbReference>
<evidence type="ECO:0000256" key="8">
    <source>
        <dbReference type="ARBA" id="ARBA00023026"/>
    </source>
</evidence>
<dbReference type="EMBL" id="CAJOBA010034814">
    <property type="protein sequence ID" value="CAF3992674.1"/>
    <property type="molecule type" value="Genomic_DNA"/>
</dbReference>
<gene>
    <name evidence="13" type="ORF">GPM918_LOCUS26400</name>
    <name evidence="12" type="ORF">OVA965_LOCUS23081</name>
    <name evidence="15" type="ORF">SRO942_LOCUS26545</name>
    <name evidence="14" type="ORF">TMI583_LOCUS23799</name>
</gene>
<comment type="caution">
    <text evidence="13">The sequence shown here is derived from an EMBL/GenBank/DDBJ whole genome shotgun (WGS) entry which is preliminary data.</text>
</comment>
<dbReference type="OrthoDB" id="423533at2759"/>
<dbReference type="SUPFAM" id="SSF56399">
    <property type="entry name" value="ADP-ribosylation"/>
    <property type="match status" value="1"/>
</dbReference>
<evidence type="ECO:0000256" key="6">
    <source>
        <dbReference type="ARBA" id="ARBA00022679"/>
    </source>
</evidence>
<reference evidence="13" key="1">
    <citation type="submission" date="2021-02" db="EMBL/GenBank/DDBJ databases">
        <authorList>
            <person name="Nowell W R."/>
        </authorList>
    </citation>
    <scope>NUCLEOTIDE SEQUENCE</scope>
</reference>
<dbReference type="GO" id="GO:0090729">
    <property type="term" value="F:toxin activity"/>
    <property type="evidence" value="ECO:0007669"/>
    <property type="project" value="UniProtKB-KW"/>
</dbReference>
<evidence type="ECO:0000256" key="3">
    <source>
        <dbReference type="ARBA" id="ARBA00022525"/>
    </source>
</evidence>
<evidence type="ECO:0000256" key="2">
    <source>
        <dbReference type="ARBA" id="ARBA00009558"/>
    </source>
</evidence>
<dbReference type="Proteomes" id="UP000677228">
    <property type="component" value="Unassembled WGS sequence"/>
</dbReference>
<dbReference type="Proteomes" id="UP000682733">
    <property type="component" value="Unassembled WGS sequence"/>
</dbReference>
<evidence type="ECO:0000256" key="1">
    <source>
        <dbReference type="ARBA" id="ARBA00004613"/>
    </source>
</evidence>
<evidence type="ECO:0000256" key="5">
    <source>
        <dbReference type="ARBA" id="ARBA00022676"/>
    </source>
</evidence>
<dbReference type="Proteomes" id="UP000663829">
    <property type="component" value="Unassembled WGS sequence"/>
</dbReference>
<keyword evidence="16" id="KW-1185">Reference proteome</keyword>
<dbReference type="EMBL" id="CAJOBC010016897">
    <property type="protein sequence ID" value="CAF4030394.1"/>
    <property type="molecule type" value="Genomic_DNA"/>
</dbReference>
<keyword evidence="7" id="KW-0548">Nucleotidyltransferase</keyword>
<dbReference type="GO" id="GO:0005576">
    <property type="term" value="C:extracellular region"/>
    <property type="evidence" value="ECO:0007669"/>
    <property type="project" value="UniProtKB-SubCell"/>
</dbReference>
<evidence type="ECO:0000313" key="16">
    <source>
        <dbReference type="Proteomes" id="UP000663829"/>
    </source>
</evidence>
<accession>A0A815AJQ3</accession>
<evidence type="ECO:0000313" key="14">
    <source>
        <dbReference type="EMBL" id="CAF3992674.1"/>
    </source>
</evidence>
<evidence type="ECO:0000313" key="13">
    <source>
        <dbReference type="EMBL" id="CAF1256708.1"/>
    </source>
</evidence>
<evidence type="ECO:0000256" key="7">
    <source>
        <dbReference type="ARBA" id="ARBA00022695"/>
    </source>
</evidence>
<dbReference type="PANTHER" id="PTHR10339:SF25">
    <property type="entry name" value="SECRETED EXOENZYME S"/>
    <property type="match status" value="1"/>
</dbReference>
<dbReference type="PROSITE" id="PS50918">
    <property type="entry name" value="WWE"/>
    <property type="match status" value="1"/>
</dbReference>
<evidence type="ECO:0000256" key="10">
    <source>
        <dbReference type="RuleBase" id="RU361228"/>
    </source>
</evidence>
<comment type="similarity">
    <text evidence="2 10">Belongs to the Arg-specific ADP-ribosyltransferase family.</text>
</comment>
<dbReference type="Pfam" id="PF01129">
    <property type="entry name" value="ART"/>
    <property type="match status" value="1"/>
</dbReference>
<dbReference type="InterPro" id="IPR000768">
    <property type="entry name" value="ART"/>
</dbReference>
<evidence type="ECO:0000259" key="11">
    <source>
        <dbReference type="PROSITE" id="PS50918"/>
    </source>
</evidence>
<dbReference type="InterPro" id="IPR004170">
    <property type="entry name" value="WWE_dom"/>
</dbReference>
<dbReference type="SUPFAM" id="SSF117839">
    <property type="entry name" value="WWE domain"/>
    <property type="match status" value="1"/>
</dbReference>
<keyword evidence="3" id="KW-0964">Secreted</keyword>
<evidence type="ECO:0000256" key="4">
    <source>
        <dbReference type="ARBA" id="ARBA00022656"/>
    </source>
</evidence>
<dbReference type="EC" id="2.4.2.31" evidence="10"/>
<evidence type="ECO:0000313" key="15">
    <source>
        <dbReference type="EMBL" id="CAF4030394.1"/>
    </source>
</evidence>
<sequence>MSAVSYIATPILQRPRNFEWFWRSDDDSRSAANSEQWKKFSDVENEILEDGWNEKRKEVEIDGNYIINFSDQVQYHKDNDRKQQAVKRIQLDKDRGSADPIMREERFLAPIALANSSLVISPQIQRNNDDSEPEWWGLVKLGHIAHAYRLSELKGNKKSIANVIEDAADGIVKEGTVLGKAFEAKWLSEQLLAVKNFGVDCTAKEEDWQTDYPTQIGETCINLYTKESFLYKLMNSTLRNASTITRERFKTLGPFIWLLDEYLGRIKTIETLTLYRGLNLDEEQRKQFMQQFVIFNSFTSTSKSRQVAEFFHGNTLLILNIDGQNEKLIGWHAEKFGASISHCSAIPSEEEYLLMPTGNFRFVKAEYDDTNKTHLIYLTTPAFIYVR</sequence>
<dbReference type="AlphaFoldDB" id="A0A815AJQ3"/>
<dbReference type="Gene3D" id="3.90.176.10">
    <property type="entry name" value="Toxin ADP-ribosyltransferase, Chain A, domain 1"/>
    <property type="match status" value="1"/>
</dbReference>
<comment type="subcellular location">
    <subcellularLocation>
        <location evidence="1">Secreted</location>
    </subcellularLocation>
</comment>
<dbReference type="Pfam" id="PF02825">
    <property type="entry name" value="WWE"/>
    <property type="match status" value="1"/>
</dbReference>
<dbReference type="EMBL" id="CAJNOQ010010623">
    <property type="protein sequence ID" value="CAF1256708.1"/>
    <property type="molecule type" value="Genomic_DNA"/>
</dbReference>
<keyword evidence="10" id="KW-0521">NADP</keyword>
<dbReference type="PROSITE" id="PS51996">
    <property type="entry name" value="TR_MART"/>
    <property type="match status" value="1"/>
</dbReference>
<keyword evidence="10" id="KW-0520">NAD</keyword>
<dbReference type="EMBL" id="CAJNOK010013286">
    <property type="protein sequence ID" value="CAF1181426.1"/>
    <property type="molecule type" value="Genomic_DNA"/>
</dbReference>
<proteinExistence type="inferred from homology"/>
<name>A0A815AJQ3_9BILA</name>
<dbReference type="PANTHER" id="PTHR10339">
    <property type="entry name" value="ADP-RIBOSYLTRANSFERASE"/>
    <property type="match status" value="1"/>
</dbReference>
<dbReference type="GO" id="GO:0003950">
    <property type="term" value="F:NAD+ poly-ADP-ribosyltransferase activity"/>
    <property type="evidence" value="ECO:0007669"/>
    <property type="project" value="TreeGrafter"/>
</dbReference>
<dbReference type="Gene3D" id="3.30.720.50">
    <property type="match status" value="1"/>
</dbReference>
<dbReference type="GO" id="GO:0016779">
    <property type="term" value="F:nucleotidyltransferase activity"/>
    <property type="evidence" value="ECO:0007669"/>
    <property type="project" value="UniProtKB-KW"/>
</dbReference>
<keyword evidence="6 10" id="KW-0808">Transferase</keyword>
<feature type="domain" description="WWE" evidence="11">
    <location>
        <begin position="6"/>
        <end position="88"/>
    </location>
</feature>